<organism evidence="2 3">
    <name type="scientific">Cinara cedri</name>
    <dbReference type="NCBI Taxonomy" id="506608"/>
    <lineage>
        <taxon>Eukaryota</taxon>
        <taxon>Metazoa</taxon>
        <taxon>Ecdysozoa</taxon>
        <taxon>Arthropoda</taxon>
        <taxon>Hexapoda</taxon>
        <taxon>Insecta</taxon>
        <taxon>Pterygota</taxon>
        <taxon>Neoptera</taxon>
        <taxon>Paraneoptera</taxon>
        <taxon>Hemiptera</taxon>
        <taxon>Sternorrhyncha</taxon>
        <taxon>Aphidomorpha</taxon>
        <taxon>Aphidoidea</taxon>
        <taxon>Aphididae</taxon>
        <taxon>Lachninae</taxon>
        <taxon>Cinara</taxon>
    </lineage>
</organism>
<proteinExistence type="predicted"/>
<evidence type="ECO:0000313" key="2">
    <source>
        <dbReference type="EMBL" id="VVC26090.1"/>
    </source>
</evidence>
<evidence type="ECO:0000256" key="1">
    <source>
        <dbReference type="SAM" id="MobiDB-lite"/>
    </source>
</evidence>
<name>A0A5E4M1R9_9HEMI</name>
<sequence length="136" mass="15177">MQHYSIGCSPLYFRTLLAPPPTPLRAVRHSGTSEYNCNGNYAAGAATMRGPPTDLGRPPKPQKAKRSKSVSLERLFDFRQPTLLNDDGRYRSRGHNRSDVVVDPCVRVGESAAVSVGLSRYGKREPVRNHDTRRQQ</sequence>
<dbReference type="EMBL" id="CABPRJ010000025">
    <property type="protein sequence ID" value="VVC26090.1"/>
    <property type="molecule type" value="Genomic_DNA"/>
</dbReference>
<reference evidence="2 3" key="1">
    <citation type="submission" date="2019-08" db="EMBL/GenBank/DDBJ databases">
        <authorList>
            <person name="Alioto T."/>
            <person name="Alioto T."/>
            <person name="Gomez Garrido J."/>
        </authorList>
    </citation>
    <scope>NUCLEOTIDE SEQUENCE [LARGE SCALE GENOMIC DNA]</scope>
</reference>
<gene>
    <name evidence="2" type="ORF">CINCED_3A015932</name>
</gene>
<feature type="region of interest" description="Disordered" evidence="1">
    <location>
        <begin position="43"/>
        <end position="72"/>
    </location>
</feature>
<protein>
    <submittedName>
        <fullName evidence="2">Uncharacterized protein</fullName>
    </submittedName>
</protein>
<dbReference type="AlphaFoldDB" id="A0A5E4M1R9"/>
<accession>A0A5E4M1R9</accession>
<dbReference type="Proteomes" id="UP000325440">
    <property type="component" value="Unassembled WGS sequence"/>
</dbReference>
<evidence type="ECO:0000313" key="3">
    <source>
        <dbReference type="Proteomes" id="UP000325440"/>
    </source>
</evidence>
<keyword evidence="3" id="KW-1185">Reference proteome</keyword>